<organism evidence="2 3">
    <name type="scientific">Acropora cervicornis</name>
    <name type="common">Staghorn coral</name>
    <dbReference type="NCBI Taxonomy" id="6130"/>
    <lineage>
        <taxon>Eukaryota</taxon>
        <taxon>Metazoa</taxon>
        <taxon>Cnidaria</taxon>
        <taxon>Anthozoa</taxon>
        <taxon>Hexacorallia</taxon>
        <taxon>Scleractinia</taxon>
        <taxon>Astrocoeniina</taxon>
        <taxon>Acroporidae</taxon>
        <taxon>Acropora</taxon>
    </lineage>
</organism>
<comment type="caution">
    <text evidence="2">The sequence shown here is derived from an EMBL/GenBank/DDBJ whole genome shotgun (WGS) entry which is preliminary data.</text>
</comment>
<accession>A0AAD9UTW8</accession>
<gene>
    <name evidence="2" type="ORF">P5673_029666</name>
</gene>
<dbReference type="EMBL" id="JARQWQ010000120">
    <property type="protein sequence ID" value="KAK2549844.1"/>
    <property type="molecule type" value="Genomic_DNA"/>
</dbReference>
<reference evidence="2" key="2">
    <citation type="journal article" date="2023" name="Science">
        <title>Genomic signatures of disease resistance in endangered staghorn corals.</title>
        <authorList>
            <person name="Vollmer S.V."/>
            <person name="Selwyn J.D."/>
            <person name="Despard B.A."/>
            <person name="Roesel C.L."/>
        </authorList>
    </citation>
    <scope>NUCLEOTIDE SEQUENCE</scope>
    <source>
        <strain evidence="2">K2</strain>
    </source>
</reference>
<dbReference type="PANTHER" id="PTHR34415:SF1">
    <property type="entry name" value="INTEGRASE CATALYTIC DOMAIN-CONTAINING PROTEIN"/>
    <property type="match status" value="1"/>
</dbReference>
<protein>
    <recommendedName>
        <fullName evidence="1">DUF7869 domain-containing protein</fullName>
    </recommendedName>
</protein>
<dbReference type="Proteomes" id="UP001249851">
    <property type="component" value="Unassembled WGS sequence"/>
</dbReference>
<dbReference type="PANTHER" id="PTHR34415">
    <property type="entry name" value="INTEGRASE CATALYTIC DOMAIN-CONTAINING PROTEIN"/>
    <property type="match status" value="1"/>
</dbReference>
<keyword evidence="3" id="KW-1185">Reference proteome</keyword>
<dbReference type="Pfam" id="PF25273">
    <property type="entry name" value="DUF7869"/>
    <property type="match status" value="1"/>
</dbReference>
<feature type="domain" description="DUF7869" evidence="1">
    <location>
        <begin position="276"/>
        <end position="454"/>
    </location>
</feature>
<dbReference type="AlphaFoldDB" id="A0AAD9UTW8"/>
<name>A0AAD9UTW8_ACRCE</name>
<evidence type="ECO:0000313" key="3">
    <source>
        <dbReference type="Proteomes" id="UP001249851"/>
    </source>
</evidence>
<proteinExistence type="predicted"/>
<reference evidence="2" key="1">
    <citation type="journal article" date="2023" name="G3 (Bethesda)">
        <title>Whole genome assembly and annotation of the endangered Caribbean coral Acropora cervicornis.</title>
        <authorList>
            <person name="Selwyn J.D."/>
            <person name="Vollmer S.V."/>
        </authorList>
    </citation>
    <scope>NUCLEOTIDE SEQUENCE</scope>
    <source>
        <strain evidence="2">K2</strain>
    </source>
</reference>
<sequence>MADVEFEREESENQLIEKALKFLHSGCGCSRGAKGGPCSKQFEEETVLHNLHNSIELTNAELDLVVLTSIQAFTRKEDIGSRRSRITQNVHSFLTNYVEENAIVLPGRIPGFKRDDVKVLSSSDTRASDWRAYSAACEASGEQAVCYSKFVDLWLQFHPDVVGAKPMTDLCLTCQQNTTKLLRAANLPETEKSDCIKAQQDHLNCAQAEREFYRETCSSSATMFNRLEVEINLNEVREPCSLNGMMHYSFDYAQQVHFPSNPMQPGPIYFKTPRKCGIFGVMCEAVPRQVNYLIDKAATVGKGANATISYVHHFFAQHGLGETEVHLHADNCAGQNKNNFFLWYFAWRIACKLHHSIKYSFLIAGHTKFGPDRRFGLLKKSYKVNFISSIYELARMVDASSNAGVNKAQLVATHDDRILVPVYDWSSFLGQYFKKIPHIKKFHHFRFSKNEPGIVYCKELLSSPEQAFQLLKDDAVIPPNPVLPQTINPEGLSEECRNYLFREIRQFCRSGTEDLVAPAP</sequence>
<evidence type="ECO:0000259" key="1">
    <source>
        <dbReference type="Pfam" id="PF25273"/>
    </source>
</evidence>
<dbReference type="InterPro" id="IPR057191">
    <property type="entry name" value="DUF7869"/>
</dbReference>
<evidence type="ECO:0000313" key="2">
    <source>
        <dbReference type="EMBL" id="KAK2549844.1"/>
    </source>
</evidence>